<dbReference type="EMBL" id="SAUN01000001">
    <property type="protein sequence ID" value="RVX42297.1"/>
    <property type="molecule type" value="Genomic_DNA"/>
</dbReference>
<sequence length="93" mass="9787">MRVAAQVTVSRRGEGEIIGAVSAVADGCRPAPGNGGETLRDVRETLPDSMYGRRSRIQGETRSSQWRMPATFDGAPLSSSNCSAVPSSDFSAV</sequence>
<dbReference type="Proteomes" id="UP000284824">
    <property type="component" value="Unassembled WGS sequence"/>
</dbReference>
<evidence type="ECO:0000313" key="1">
    <source>
        <dbReference type="EMBL" id="RVX42297.1"/>
    </source>
</evidence>
<protein>
    <submittedName>
        <fullName evidence="1">Uncharacterized protein</fullName>
    </submittedName>
</protein>
<evidence type="ECO:0000313" key="2">
    <source>
        <dbReference type="Proteomes" id="UP000284824"/>
    </source>
</evidence>
<keyword evidence="2" id="KW-1185">Reference proteome</keyword>
<accession>A0A438M9C9</accession>
<proteinExistence type="predicted"/>
<gene>
    <name evidence="1" type="ORF">EDD27_4918</name>
</gene>
<comment type="caution">
    <text evidence="1">The sequence shown here is derived from an EMBL/GenBank/DDBJ whole genome shotgun (WGS) entry which is preliminary data.</text>
</comment>
<dbReference type="AlphaFoldDB" id="A0A438M9C9"/>
<reference evidence="1 2" key="1">
    <citation type="submission" date="2019-01" db="EMBL/GenBank/DDBJ databases">
        <title>Sequencing the genomes of 1000 actinobacteria strains.</title>
        <authorList>
            <person name="Klenk H.-P."/>
        </authorList>
    </citation>
    <scope>NUCLEOTIDE SEQUENCE [LARGE SCALE GENOMIC DNA]</scope>
    <source>
        <strain evidence="1 2">DSM 43925</strain>
    </source>
</reference>
<name>A0A438M9C9_9ACTN</name>
<organism evidence="1 2">
    <name type="scientific">Nonomuraea polychroma</name>
    <dbReference type="NCBI Taxonomy" id="46176"/>
    <lineage>
        <taxon>Bacteria</taxon>
        <taxon>Bacillati</taxon>
        <taxon>Actinomycetota</taxon>
        <taxon>Actinomycetes</taxon>
        <taxon>Streptosporangiales</taxon>
        <taxon>Streptosporangiaceae</taxon>
        <taxon>Nonomuraea</taxon>
    </lineage>
</organism>